<name>A0A7E4VGZ0_PANRE</name>
<evidence type="ECO:0000256" key="1">
    <source>
        <dbReference type="ARBA" id="ARBA00004167"/>
    </source>
</evidence>
<keyword evidence="3 8" id="KW-0328">Glycosyltransferase</keyword>
<organism evidence="9 10">
    <name type="scientific">Panagrellus redivivus</name>
    <name type="common">Microworm</name>
    <dbReference type="NCBI Taxonomy" id="6233"/>
    <lineage>
        <taxon>Eukaryota</taxon>
        <taxon>Metazoa</taxon>
        <taxon>Ecdysozoa</taxon>
        <taxon>Nematoda</taxon>
        <taxon>Chromadorea</taxon>
        <taxon>Rhabditida</taxon>
        <taxon>Tylenchina</taxon>
        <taxon>Panagrolaimomorpha</taxon>
        <taxon>Panagrolaimoidea</taxon>
        <taxon>Panagrolaimidae</taxon>
        <taxon>Panagrellus</taxon>
    </lineage>
</organism>
<keyword evidence="5 8" id="KW-0812">Transmembrane</keyword>
<reference evidence="10" key="2">
    <citation type="submission" date="2020-10" db="UniProtKB">
        <authorList>
            <consortium name="WormBaseParasite"/>
        </authorList>
    </citation>
    <scope>IDENTIFICATION</scope>
</reference>
<evidence type="ECO:0000256" key="8">
    <source>
        <dbReference type="RuleBase" id="RU366017"/>
    </source>
</evidence>
<comment type="subcellular location">
    <subcellularLocation>
        <location evidence="1">Membrane</location>
        <topology evidence="1">Single-pass membrane protein</topology>
    </subcellularLocation>
</comment>
<keyword evidence="4 8" id="KW-0808">Transferase</keyword>
<evidence type="ECO:0000256" key="2">
    <source>
        <dbReference type="ARBA" id="ARBA00007647"/>
    </source>
</evidence>
<dbReference type="EC" id="2.4.1.-" evidence="8"/>
<protein>
    <recommendedName>
        <fullName evidence="8">Glycosyltransferase family 92 protein</fullName>
        <ecNumber evidence="8">2.4.1.-</ecNumber>
    </recommendedName>
</protein>
<evidence type="ECO:0000313" key="9">
    <source>
        <dbReference type="Proteomes" id="UP000492821"/>
    </source>
</evidence>
<dbReference type="WBParaSite" id="Pan_g20384.t1">
    <property type="protein sequence ID" value="Pan_g20384.t1"/>
    <property type="gene ID" value="Pan_g20384"/>
</dbReference>
<dbReference type="Pfam" id="PF01697">
    <property type="entry name" value="Glyco_transf_92"/>
    <property type="match status" value="1"/>
</dbReference>
<dbReference type="PANTHER" id="PTHR21645:SF2">
    <property type="entry name" value="GLYCOSYLTRANSFERASE FAMILY 92 PROTEIN F59C6.8"/>
    <property type="match status" value="1"/>
</dbReference>
<evidence type="ECO:0000256" key="6">
    <source>
        <dbReference type="ARBA" id="ARBA00022989"/>
    </source>
</evidence>
<dbReference type="InterPro" id="IPR008166">
    <property type="entry name" value="Glyco_transf_92"/>
</dbReference>
<dbReference type="PANTHER" id="PTHR21645">
    <property type="entry name" value="GLYCOSYLTRANSFERASE FAMILY 92 PROTEIN"/>
    <property type="match status" value="1"/>
</dbReference>
<evidence type="ECO:0000256" key="4">
    <source>
        <dbReference type="ARBA" id="ARBA00022679"/>
    </source>
</evidence>
<dbReference type="InterPro" id="IPR052012">
    <property type="entry name" value="GTase_92"/>
</dbReference>
<accession>A0A7E4VGZ0</accession>
<keyword evidence="9" id="KW-1185">Reference proteome</keyword>
<evidence type="ECO:0000256" key="7">
    <source>
        <dbReference type="ARBA" id="ARBA00023136"/>
    </source>
</evidence>
<dbReference type="GO" id="GO:0016757">
    <property type="term" value="F:glycosyltransferase activity"/>
    <property type="evidence" value="ECO:0007669"/>
    <property type="project" value="UniProtKB-UniRule"/>
</dbReference>
<keyword evidence="6 8" id="KW-1133">Transmembrane helix</keyword>
<sequence length="521" mass="59648">MFKNPSKVWLLVFIVIIIGGHYFTPLLPEVMLSKPPDETTTTITATLDVPEAKKVDERPKPLFVIKTYFYPISKSFNESDAVVTLFNAERYKYVDYKYECKRTFENQSTQVAVGALIDLDVSPGICKLAIFRLTCLFPPSDEDINEFYVGVGSVGGEVEYGELTVTHPNKKPYKFVSCMSRMVAVDDWAMIIFAMETFRLFGGELAVAIVECAIREVMDLLRLYEKDGILKVQPGFKPRVLSYLDYDPNTETEYANQVSNSQLCMYDFKESAEFISFPDWDDILIGTHNGKRFLTYYESFAPFLTSNPNAAAFGVNRINAYLKIPFRKTDKSFSLAASLNQTYFIPTYTDQKTVIRPQLVAGNWIHQSKLQENPAYNQISVNSMVATFAHLHNFVTSKSNNGKIPKSAQPFNSVTDYVDSGALDTNFKKMVKRHTFAFDHTKYPYFRLFFRLLQRCYVGILNDLFTGNITYCPTPKRCTFPVQNVEVVKMKQKFNKPFVTGPFTWHERKSVKFITSYHGCL</sequence>
<dbReference type="Proteomes" id="UP000492821">
    <property type="component" value="Unassembled WGS sequence"/>
</dbReference>
<proteinExistence type="inferred from homology"/>
<evidence type="ECO:0000256" key="5">
    <source>
        <dbReference type="ARBA" id="ARBA00022692"/>
    </source>
</evidence>
<feature type="transmembrane region" description="Helical" evidence="8">
    <location>
        <begin position="7"/>
        <end position="24"/>
    </location>
</feature>
<keyword evidence="7 8" id="KW-0472">Membrane</keyword>
<evidence type="ECO:0000313" key="10">
    <source>
        <dbReference type="WBParaSite" id="Pan_g20384.t1"/>
    </source>
</evidence>
<evidence type="ECO:0000256" key="3">
    <source>
        <dbReference type="ARBA" id="ARBA00022676"/>
    </source>
</evidence>
<comment type="similarity">
    <text evidence="2 8">Belongs to the glycosyltransferase 92 family.</text>
</comment>
<reference evidence="9" key="1">
    <citation type="journal article" date="2013" name="Genetics">
        <title>The draft genome and transcriptome of Panagrellus redivivus are shaped by the harsh demands of a free-living lifestyle.</title>
        <authorList>
            <person name="Srinivasan J."/>
            <person name="Dillman A.R."/>
            <person name="Macchietto M.G."/>
            <person name="Heikkinen L."/>
            <person name="Lakso M."/>
            <person name="Fracchia K.M."/>
            <person name="Antoshechkin I."/>
            <person name="Mortazavi A."/>
            <person name="Wong G."/>
            <person name="Sternberg P.W."/>
        </authorList>
    </citation>
    <scope>NUCLEOTIDE SEQUENCE [LARGE SCALE GENOMIC DNA]</scope>
    <source>
        <strain evidence="9">MT8872</strain>
    </source>
</reference>
<dbReference type="AlphaFoldDB" id="A0A7E4VGZ0"/>
<dbReference type="GO" id="GO:0016020">
    <property type="term" value="C:membrane"/>
    <property type="evidence" value="ECO:0007669"/>
    <property type="project" value="UniProtKB-SubCell"/>
</dbReference>